<evidence type="ECO:0000256" key="2">
    <source>
        <dbReference type="SAM" id="Phobius"/>
    </source>
</evidence>
<sequence>MMLRFIYICMIVVAVSVIATGAQYMMKGVDDAAQNVAARNAADADETIAAVPEDMSAEALNDIETAAGDMDDKDDSFKGGFTGEAPQALKEAPGETPSLDATQDIPVAGPPVGQAD</sequence>
<keyword evidence="2" id="KW-0472">Membrane</keyword>
<organism evidence="3 4">
    <name type="scientific">Micavibrio aeruginosavorus</name>
    <dbReference type="NCBI Taxonomy" id="349221"/>
    <lineage>
        <taxon>Bacteria</taxon>
        <taxon>Pseudomonadati</taxon>
        <taxon>Bdellovibrionota</taxon>
        <taxon>Bdellovibrionia</taxon>
        <taxon>Bdellovibrionales</taxon>
        <taxon>Pseudobdellovibrionaceae</taxon>
        <taxon>Micavibrio</taxon>
    </lineage>
</organism>
<protein>
    <submittedName>
        <fullName evidence="3">Uncharacterized protein</fullName>
    </submittedName>
</protein>
<dbReference type="AlphaFoldDB" id="A0A2W5N6K7"/>
<proteinExistence type="predicted"/>
<gene>
    <name evidence="3" type="ORF">DI551_00195</name>
</gene>
<keyword evidence="2" id="KW-0812">Transmembrane</keyword>
<evidence type="ECO:0000256" key="1">
    <source>
        <dbReference type="SAM" id="MobiDB-lite"/>
    </source>
</evidence>
<reference evidence="3 4" key="1">
    <citation type="submission" date="2017-08" db="EMBL/GenBank/DDBJ databases">
        <title>Infants hospitalized years apart are colonized by the same room-sourced microbial strains.</title>
        <authorList>
            <person name="Brooks B."/>
            <person name="Olm M.R."/>
            <person name="Firek B.A."/>
            <person name="Baker R."/>
            <person name="Thomas B.C."/>
            <person name="Morowitz M.J."/>
            <person name="Banfield J.F."/>
        </authorList>
    </citation>
    <scope>NUCLEOTIDE SEQUENCE [LARGE SCALE GENOMIC DNA]</scope>
    <source>
        <strain evidence="3">S2_005_002_R2_29</strain>
    </source>
</reference>
<keyword evidence="2" id="KW-1133">Transmembrane helix</keyword>
<feature type="transmembrane region" description="Helical" evidence="2">
    <location>
        <begin position="5"/>
        <end position="26"/>
    </location>
</feature>
<evidence type="ECO:0000313" key="4">
    <source>
        <dbReference type="Proteomes" id="UP000249417"/>
    </source>
</evidence>
<name>A0A2W5N6K7_9BACT</name>
<feature type="region of interest" description="Disordered" evidence="1">
    <location>
        <begin position="68"/>
        <end position="116"/>
    </location>
</feature>
<dbReference type="EMBL" id="QFQB01000001">
    <property type="protein sequence ID" value="PZQ49106.1"/>
    <property type="molecule type" value="Genomic_DNA"/>
</dbReference>
<dbReference type="Proteomes" id="UP000249417">
    <property type="component" value="Unassembled WGS sequence"/>
</dbReference>
<comment type="caution">
    <text evidence="3">The sequence shown here is derived from an EMBL/GenBank/DDBJ whole genome shotgun (WGS) entry which is preliminary data.</text>
</comment>
<evidence type="ECO:0000313" key="3">
    <source>
        <dbReference type="EMBL" id="PZQ49106.1"/>
    </source>
</evidence>
<accession>A0A2W5N6K7</accession>